<gene>
    <name evidence="1" type="ORF">ANSO36C_17960</name>
</gene>
<keyword evidence="2" id="KW-1185">Reference proteome</keyword>
<organism evidence="1 2">
    <name type="scientific">Nostoc cf. commune SO-36</name>
    <dbReference type="NCBI Taxonomy" id="449208"/>
    <lineage>
        <taxon>Bacteria</taxon>
        <taxon>Bacillati</taxon>
        <taxon>Cyanobacteriota</taxon>
        <taxon>Cyanophyceae</taxon>
        <taxon>Nostocales</taxon>
        <taxon>Nostocaceae</taxon>
        <taxon>Nostoc</taxon>
    </lineage>
</organism>
<dbReference type="EMBL" id="AP025732">
    <property type="protein sequence ID" value="BDI15994.1"/>
    <property type="molecule type" value="Genomic_DNA"/>
</dbReference>
<evidence type="ECO:0000313" key="2">
    <source>
        <dbReference type="Proteomes" id="UP001055453"/>
    </source>
</evidence>
<accession>A0ABM7YZ98</accession>
<name>A0ABM7YZ98_NOSCO</name>
<evidence type="ECO:0000313" key="1">
    <source>
        <dbReference type="EMBL" id="BDI15994.1"/>
    </source>
</evidence>
<dbReference type="Proteomes" id="UP001055453">
    <property type="component" value="Chromosome"/>
</dbReference>
<sequence>MQLYIKQIPAEGRPLLAGDHTNWSRPDAVTLQERTYEHSGTSIAGNKPITIGQGYSTIAWIPEDSGSWALPLRHERITSWENPIEKAVWPTKQVCGIYPPDRFQFGTVNMDVRLLS</sequence>
<reference evidence="1" key="1">
    <citation type="submission" date="2022-04" db="EMBL/GenBank/DDBJ databases">
        <title>Complete genome sequence of a cyanobacterium, Nostoc sp. SO-36, isolated in Antarctica.</title>
        <authorList>
            <person name="Kanesaki Y."/>
            <person name="Effendi D."/>
            <person name="Sakamoto T."/>
            <person name="Ohtani S."/>
            <person name="Awai K."/>
        </authorList>
    </citation>
    <scope>NUCLEOTIDE SEQUENCE</scope>
    <source>
        <strain evidence="1">SO-36</strain>
    </source>
</reference>
<proteinExistence type="predicted"/>
<protein>
    <submittedName>
        <fullName evidence="1">Uncharacterized protein</fullName>
    </submittedName>
</protein>